<evidence type="ECO:0000256" key="2">
    <source>
        <dbReference type="SAM" id="SignalP"/>
    </source>
</evidence>
<keyword evidence="2" id="KW-0732">Signal</keyword>
<feature type="region of interest" description="Disordered" evidence="1">
    <location>
        <begin position="132"/>
        <end position="154"/>
    </location>
</feature>
<feature type="signal peptide" evidence="2">
    <location>
        <begin position="1"/>
        <end position="21"/>
    </location>
</feature>
<name>A0A1I1I6F2_9GAMM</name>
<sequence>MRYRSLLAGAAMMSAAAVAQADQQTTDGLYSADKLMDAQVHLQNEDQNIGEVEDLLFGDDMSLQAIVIETDDDSFDPQDQGYVIQRGDFTVETSNDTDLNDLQYNVIVDLDRDALKQQPTWSNDWWQEARQQASQTWQQTSDAASSAWQDTRQATSSLLQRAGEALDGDQSQ</sequence>
<keyword evidence="4" id="KW-1185">Reference proteome</keyword>
<gene>
    <name evidence="3" type="ORF">SAMN05421848_1019</name>
</gene>
<dbReference type="OrthoDB" id="6182585at2"/>
<evidence type="ECO:0008006" key="5">
    <source>
        <dbReference type="Google" id="ProtNLM"/>
    </source>
</evidence>
<dbReference type="STRING" id="402385.SAMN05421848_1019"/>
<dbReference type="RefSeq" id="WP_139215260.1">
    <property type="nucleotide sequence ID" value="NZ_FOLY01000002.1"/>
</dbReference>
<dbReference type="Proteomes" id="UP000199046">
    <property type="component" value="Unassembled WGS sequence"/>
</dbReference>
<feature type="chain" id="PRO_5011778482" description="PRC-barrel domain-containing protein" evidence="2">
    <location>
        <begin position="22"/>
        <end position="172"/>
    </location>
</feature>
<accession>A0A1I1I6F2</accession>
<dbReference type="AlphaFoldDB" id="A0A1I1I6F2"/>
<dbReference type="Gene3D" id="2.30.30.240">
    <property type="entry name" value="PRC-barrel domain"/>
    <property type="match status" value="1"/>
</dbReference>
<reference evidence="4" key="1">
    <citation type="submission" date="2016-10" db="EMBL/GenBank/DDBJ databases">
        <authorList>
            <person name="Varghese N."/>
            <person name="Submissions S."/>
        </authorList>
    </citation>
    <scope>NUCLEOTIDE SEQUENCE [LARGE SCALE GENOMIC DNA]</scope>
    <source>
        <strain evidence="4">DSM 23439</strain>
    </source>
</reference>
<organism evidence="3 4">
    <name type="scientific">Kushneria avicenniae</name>
    <dbReference type="NCBI Taxonomy" id="402385"/>
    <lineage>
        <taxon>Bacteria</taxon>
        <taxon>Pseudomonadati</taxon>
        <taxon>Pseudomonadota</taxon>
        <taxon>Gammaproteobacteria</taxon>
        <taxon>Oceanospirillales</taxon>
        <taxon>Halomonadaceae</taxon>
        <taxon>Kushneria</taxon>
    </lineage>
</organism>
<proteinExistence type="predicted"/>
<protein>
    <recommendedName>
        <fullName evidence="5">PRC-barrel domain-containing protein</fullName>
    </recommendedName>
</protein>
<evidence type="ECO:0000256" key="1">
    <source>
        <dbReference type="SAM" id="MobiDB-lite"/>
    </source>
</evidence>
<evidence type="ECO:0000313" key="4">
    <source>
        <dbReference type="Proteomes" id="UP000199046"/>
    </source>
</evidence>
<dbReference type="EMBL" id="FOLY01000002">
    <property type="protein sequence ID" value="SFC31605.1"/>
    <property type="molecule type" value="Genomic_DNA"/>
</dbReference>
<evidence type="ECO:0000313" key="3">
    <source>
        <dbReference type="EMBL" id="SFC31605.1"/>
    </source>
</evidence>